<dbReference type="SMART" id="SM00116">
    <property type="entry name" value="CBS"/>
    <property type="match status" value="2"/>
</dbReference>
<dbReference type="GO" id="GO:0016887">
    <property type="term" value="F:ATP hydrolysis activity"/>
    <property type="evidence" value="ECO:0007669"/>
    <property type="project" value="UniProtKB-UniRule"/>
</dbReference>
<dbReference type="GO" id="GO:0006865">
    <property type="term" value="P:amino acid transport"/>
    <property type="evidence" value="ECO:0007669"/>
    <property type="project" value="UniProtKB-UniRule"/>
</dbReference>
<dbReference type="Proteomes" id="UP001146670">
    <property type="component" value="Unassembled WGS sequence"/>
</dbReference>
<feature type="region of interest" description="Disordered" evidence="9">
    <location>
        <begin position="371"/>
        <end position="407"/>
    </location>
</feature>
<dbReference type="SMART" id="SM00382">
    <property type="entry name" value="AAA"/>
    <property type="match status" value="1"/>
</dbReference>
<organism evidence="12 13">
    <name type="scientific">Aerococcus kribbianus</name>
    <dbReference type="NCBI Taxonomy" id="2999064"/>
    <lineage>
        <taxon>Bacteria</taxon>
        <taxon>Bacillati</taxon>
        <taxon>Bacillota</taxon>
        <taxon>Bacilli</taxon>
        <taxon>Lactobacillales</taxon>
        <taxon>Aerococcaceae</taxon>
        <taxon>Aerococcus</taxon>
    </lineage>
</organism>
<feature type="domain" description="CBS" evidence="11">
    <location>
        <begin position="255"/>
        <end position="311"/>
    </location>
</feature>
<dbReference type="InterPro" id="IPR046342">
    <property type="entry name" value="CBS_dom_sf"/>
</dbReference>
<dbReference type="PROSITE" id="PS50893">
    <property type="entry name" value="ABC_TRANSPORTER_2"/>
    <property type="match status" value="1"/>
</dbReference>
<evidence type="ECO:0000256" key="3">
    <source>
        <dbReference type="ARBA" id="ARBA00022737"/>
    </source>
</evidence>
<gene>
    <name evidence="12" type="ORF">OW157_06285</name>
</gene>
<dbReference type="AlphaFoldDB" id="A0A9X3FNX1"/>
<keyword evidence="8" id="KW-1003">Cell membrane</keyword>
<evidence type="ECO:0000256" key="7">
    <source>
        <dbReference type="PROSITE-ProRule" id="PRU00703"/>
    </source>
</evidence>
<keyword evidence="6 7" id="KW-0129">CBS domain</keyword>
<comment type="similarity">
    <text evidence="1 8">Belongs to the ABC transporter superfamily.</text>
</comment>
<dbReference type="EMBL" id="JAPRFR010000003">
    <property type="protein sequence ID" value="MCZ0726168.1"/>
    <property type="molecule type" value="Genomic_DNA"/>
</dbReference>
<dbReference type="GO" id="GO:0031460">
    <property type="term" value="P:glycine betaine transport"/>
    <property type="evidence" value="ECO:0007669"/>
    <property type="project" value="InterPro"/>
</dbReference>
<dbReference type="Pfam" id="PF00005">
    <property type="entry name" value="ABC_tran"/>
    <property type="match status" value="1"/>
</dbReference>
<dbReference type="Gene3D" id="3.40.50.300">
    <property type="entry name" value="P-loop containing nucleotide triphosphate hydrolases"/>
    <property type="match status" value="1"/>
</dbReference>
<comment type="subunit">
    <text evidence="8">The complex is probably composed of two ATP-binding proteins, two transmembrane proteins and a solute-binding protein.</text>
</comment>
<sequence length="407" mass="45676">MIEFKDVKKVYPGGVQAVKDANLTIEDGEFVCFIGTSGSGKTTALRMINRMHDPSEGAIYINGEKTIDKNPVELRRQIGYVIQQIGLMPHMTVYDNIVMVPKMLGWSDDKCRETAKRLLDRVELPEEYLDRYPGELSGGQQQRIGVIRALAANPEIVLMDEPFGALDPITRDALQDLVKELQREYGNTFVFVTHDMDEALNLADRIAIWHEGNLLQYDTPENILRHPANDYVRSFLGEDRLLQAKTNYIQVGNIMRKNPLTITLGKSLSDALTIMRNSNVDSLFVVDDRNHYKGIITLSDITARSDYDMSVSDVMHAANRPVKESELVQDTMQRILKGRVLNVPVINDKNELTGIVTRAALVNLVYDSVWGDDSSSDKGEEATDSASSEESHSSHDHKDQAEGVDHK</sequence>
<protein>
    <recommendedName>
        <fullName evidence="8">Quaternary amine transport ATP-binding protein</fullName>
        <ecNumber evidence="8">7.6.2.9</ecNumber>
    </recommendedName>
</protein>
<reference evidence="12" key="1">
    <citation type="submission" date="2022-12" db="EMBL/GenBank/DDBJ databases">
        <title>Description and comparative metabolic analysis of Aerococcus sp. nov., isolated from the feces of a pig.</title>
        <authorList>
            <person name="Chang Y.-H."/>
        </authorList>
    </citation>
    <scope>NUCLEOTIDE SEQUENCE</scope>
    <source>
        <strain evidence="12">YH-aer222</strain>
    </source>
</reference>
<evidence type="ECO:0000259" key="11">
    <source>
        <dbReference type="PROSITE" id="PS51371"/>
    </source>
</evidence>
<dbReference type="RefSeq" id="WP_268752499.1">
    <property type="nucleotide sequence ID" value="NZ_JAPRFQ010000003.1"/>
</dbReference>
<evidence type="ECO:0000259" key="10">
    <source>
        <dbReference type="PROSITE" id="PS50893"/>
    </source>
</evidence>
<dbReference type="PANTHER" id="PTHR43117">
    <property type="entry name" value="OSMOPROTECTANT IMPORT ATP-BINDING PROTEIN OSMV"/>
    <property type="match status" value="1"/>
</dbReference>
<evidence type="ECO:0000256" key="4">
    <source>
        <dbReference type="ARBA" id="ARBA00022741"/>
    </source>
</evidence>
<dbReference type="InterPro" id="IPR003439">
    <property type="entry name" value="ABC_transporter-like_ATP-bd"/>
</dbReference>
<dbReference type="InterPro" id="IPR005892">
    <property type="entry name" value="Gly-betaine_transp_ATP-bd"/>
</dbReference>
<evidence type="ECO:0000313" key="13">
    <source>
        <dbReference type="Proteomes" id="UP001146670"/>
    </source>
</evidence>
<dbReference type="GO" id="GO:0005524">
    <property type="term" value="F:ATP binding"/>
    <property type="evidence" value="ECO:0007669"/>
    <property type="project" value="UniProtKB-UniRule"/>
</dbReference>
<keyword evidence="8" id="KW-0997">Cell inner membrane</keyword>
<comment type="catalytic activity">
    <reaction evidence="8">
        <text>a quaternary ammonium(out) + ATP + H2O = a quaternary ammonium(in) + ADP + phosphate + H(+)</text>
        <dbReference type="Rhea" id="RHEA:11036"/>
        <dbReference type="ChEBI" id="CHEBI:15377"/>
        <dbReference type="ChEBI" id="CHEBI:15378"/>
        <dbReference type="ChEBI" id="CHEBI:30616"/>
        <dbReference type="ChEBI" id="CHEBI:35267"/>
        <dbReference type="ChEBI" id="CHEBI:43474"/>
        <dbReference type="ChEBI" id="CHEBI:456216"/>
    </reaction>
</comment>
<evidence type="ECO:0000256" key="2">
    <source>
        <dbReference type="ARBA" id="ARBA00022448"/>
    </source>
</evidence>
<dbReference type="Gene3D" id="3.10.580.10">
    <property type="entry name" value="CBS-domain"/>
    <property type="match status" value="1"/>
</dbReference>
<keyword evidence="3" id="KW-0677">Repeat</keyword>
<proteinExistence type="inferred from homology"/>
<accession>A0A9X3FNX1</accession>
<evidence type="ECO:0000313" key="12">
    <source>
        <dbReference type="EMBL" id="MCZ0726168.1"/>
    </source>
</evidence>
<name>A0A9X3FNX1_9LACT</name>
<evidence type="ECO:0000256" key="6">
    <source>
        <dbReference type="ARBA" id="ARBA00023122"/>
    </source>
</evidence>
<evidence type="ECO:0000256" key="9">
    <source>
        <dbReference type="SAM" id="MobiDB-lite"/>
    </source>
</evidence>
<dbReference type="PROSITE" id="PS51371">
    <property type="entry name" value="CBS"/>
    <property type="match status" value="2"/>
</dbReference>
<keyword evidence="13" id="KW-1185">Reference proteome</keyword>
<comment type="caution">
    <text evidence="12">The sequence shown here is derived from an EMBL/GenBank/DDBJ whole genome shotgun (WGS) entry which is preliminary data.</text>
</comment>
<keyword evidence="4 8" id="KW-0547">Nucleotide-binding</keyword>
<comment type="subcellular location">
    <subcellularLocation>
        <location evidence="8">Cell inner membrane</location>
        <topology evidence="8">Peripheral membrane protein</topology>
    </subcellularLocation>
</comment>
<dbReference type="PANTHER" id="PTHR43117:SF3">
    <property type="entry name" value="CHOLINE TRANSPORT ATP-BINDING PROTEIN OPUBA"/>
    <property type="match status" value="1"/>
</dbReference>
<dbReference type="EC" id="7.6.2.9" evidence="8"/>
<dbReference type="PROSITE" id="PS00211">
    <property type="entry name" value="ABC_TRANSPORTER_1"/>
    <property type="match status" value="1"/>
</dbReference>
<keyword evidence="2 8" id="KW-0813">Transport</keyword>
<dbReference type="InterPro" id="IPR003593">
    <property type="entry name" value="AAA+_ATPase"/>
</dbReference>
<keyword evidence="8" id="KW-0472">Membrane</keyword>
<evidence type="ECO:0000256" key="1">
    <source>
        <dbReference type="ARBA" id="ARBA00005417"/>
    </source>
</evidence>
<dbReference type="SUPFAM" id="SSF54631">
    <property type="entry name" value="CBS-domain pair"/>
    <property type="match status" value="1"/>
</dbReference>
<dbReference type="InterPro" id="IPR027417">
    <property type="entry name" value="P-loop_NTPase"/>
</dbReference>
<dbReference type="GO" id="GO:0005886">
    <property type="term" value="C:plasma membrane"/>
    <property type="evidence" value="ECO:0007669"/>
    <property type="project" value="UniProtKB-SubCell"/>
</dbReference>
<dbReference type="SUPFAM" id="SSF52540">
    <property type="entry name" value="P-loop containing nucleoside triphosphate hydrolases"/>
    <property type="match status" value="1"/>
</dbReference>
<dbReference type="NCBIfam" id="TIGR01186">
    <property type="entry name" value="proV"/>
    <property type="match status" value="1"/>
</dbReference>
<evidence type="ECO:0000256" key="5">
    <source>
        <dbReference type="ARBA" id="ARBA00022840"/>
    </source>
</evidence>
<dbReference type="InterPro" id="IPR000644">
    <property type="entry name" value="CBS_dom"/>
</dbReference>
<evidence type="ECO:0000256" key="8">
    <source>
        <dbReference type="RuleBase" id="RU369116"/>
    </source>
</evidence>
<feature type="domain" description="CBS" evidence="11">
    <location>
        <begin position="315"/>
        <end position="374"/>
    </location>
</feature>
<keyword evidence="5 8" id="KW-0067">ATP-binding</keyword>
<feature type="compositionally biased region" description="Basic and acidic residues" evidence="9">
    <location>
        <begin position="389"/>
        <end position="407"/>
    </location>
</feature>
<dbReference type="InterPro" id="IPR017871">
    <property type="entry name" value="ABC_transporter-like_CS"/>
</dbReference>
<dbReference type="FunFam" id="3.40.50.300:FF:000425">
    <property type="entry name" value="Probable ABC transporter, ATP-binding subunit"/>
    <property type="match status" value="1"/>
</dbReference>
<dbReference type="Pfam" id="PF00571">
    <property type="entry name" value="CBS"/>
    <property type="match status" value="2"/>
</dbReference>
<dbReference type="GO" id="GO:0015418">
    <property type="term" value="F:ABC-type quaternary ammonium compound transporting activity"/>
    <property type="evidence" value="ECO:0007669"/>
    <property type="project" value="UniProtKB-EC"/>
</dbReference>
<feature type="domain" description="ABC transporter" evidence="10">
    <location>
        <begin position="2"/>
        <end position="236"/>
    </location>
</feature>